<keyword evidence="1" id="KW-0175">Coiled coil</keyword>
<dbReference type="Proteomes" id="UP000291380">
    <property type="component" value="Unassembled WGS sequence"/>
</dbReference>
<dbReference type="PANTHER" id="PTHR33678">
    <property type="entry name" value="BLL1576 PROTEIN"/>
    <property type="match status" value="1"/>
</dbReference>
<dbReference type="InterPro" id="IPR004291">
    <property type="entry name" value="Transposase_IS66_central"/>
</dbReference>
<feature type="coiled-coil region" evidence="1">
    <location>
        <begin position="33"/>
        <end position="60"/>
    </location>
</feature>
<evidence type="ECO:0000259" key="5">
    <source>
        <dbReference type="Pfam" id="PF13817"/>
    </source>
</evidence>
<evidence type="ECO:0000259" key="4">
    <source>
        <dbReference type="Pfam" id="PF13007"/>
    </source>
</evidence>
<feature type="domain" description="Transposase IS66 zinc-finger binding" evidence="3">
    <location>
        <begin position="154"/>
        <end position="196"/>
    </location>
</feature>
<dbReference type="Pfam" id="PF13007">
    <property type="entry name" value="LZ_Tnp_IS66"/>
    <property type="match status" value="1"/>
</dbReference>
<dbReference type="NCBIfam" id="NF033517">
    <property type="entry name" value="transpos_IS66"/>
    <property type="match status" value="1"/>
</dbReference>
<dbReference type="Pfam" id="PF13817">
    <property type="entry name" value="DDE_Tnp_IS66_C"/>
    <property type="match status" value="1"/>
</dbReference>
<dbReference type="RefSeq" id="WP_121775637.1">
    <property type="nucleotide sequence ID" value="NZ_SJOA01000023.1"/>
</dbReference>
<dbReference type="AlphaFoldDB" id="A0A4R0EHN1"/>
<gene>
    <name evidence="6" type="ORF">E0H85_14160</name>
</gene>
<sequence length="548" mass="62998">MNTLPDLSQLTYEQLLEFTRQLAIQHQSLAQSNQQLDTKIQHLEVSNQQLDAKVQHLEVTNQHLSILTQKYEHELALFKQHKFGSKNEHLTAKQIHLWDEAVEEDIAAVDLELERLNADKIDAATQKALVNKPKRRPLPDHLLTLRIEHEPASTQCACGCQLRRIGEDVSEKLNFRPAQFYKEQHVRGKWVCDQCDTLTQQAMPAYVIDKGIASPELLSHVLVSKYADHLPLYRQRQIFLRAGIDLSRSTLSDWIGRCGVELEPLTDVLKQVVLQQRVIHADETPVTTMQLGDDEKKPKKGYVWAYATTQYNPVQAVIYDFQPSRSGQHAEAFLKGWQGHLVCDDYSGYKARFRSGDVIEVGCMAHARRKFHELHVTGKSQIAEQALVLIQKLYAIEAELRKKTDGTTQQRCEYRQQHSQPVMQQLYEWLNQHYLTVPSSSPTAKAINYSLKRWQALSRYLDDGNLPIDNNWAENSMRPWALGRKNWLFAGSLRSGQRAANIMTLIQSAKLNGLDPYAYLSNVLKRLPTHKVSQIEELLPHRWKPDQN</sequence>
<evidence type="ECO:0000259" key="3">
    <source>
        <dbReference type="Pfam" id="PF13005"/>
    </source>
</evidence>
<evidence type="ECO:0000313" key="7">
    <source>
        <dbReference type="Proteomes" id="UP000291380"/>
    </source>
</evidence>
<evidence type="ECO:0000313" key="6">
    <source>
        <dbReference type="EMBL" id="TCB56184.1"/>
    </source>
</evidence>
<accession>A0A4R0EHN1</accession>
<protein>
    <submittedName>
        <fullName evidence="6">IS66 family transposase</fullName>
    </submittedName>
</protein>
<evidence type="ECO:0000256" key="1">
    <source>
        <dbReference type="SAM" id="Coils"/>
    </source>
</evidence>
<dbReference type="InterPro" id="IPR039552">
    <property type="entry name" value="IS66_C"/>
</dbReference>
<dbReference type="InterPro" id="IPR024474">
    <property type="entry name" value="Znf_dom_IS66"/>
</dbReference>
<reference evidence="6 7" key="1">
    <citation type="submission" date="2019-02" db="EMBL/GenBank/DDBJ databases">
        <title>High diversity of culturable Acinetobacter species in natural soil and water ecosystems.</title>
        <authorList>
            <person name="Radolfova-Krizova L."/>
            <person name="Nemec A."/>
        </authorList>
    </citation>
    <scope>NUCLEOTIDE SEQUENCE [LARGE SCALE GENOMIC DNA]</scope>
    <source>
        <strain evidence="6 7">ANC 4281</strain>
    </source>
</reference>
<dbReference type="EMBL" id="SJOA01000023">
    <property type="protein sequence ID" value="TCB56184.1"/>
    <property type="molecule type" value="Genomic_DNA"/>
</dbReference>
<dbReference type="OrthoDB" id="9800877at2"/>
<feature type="domain" description="Transposase TnpC homeodomain" evidence="4">
    <location>
        <begin position="71"/>
        <end position="142"/>
    </location>
</feature>
<evidence type="ECO:0000259" key="2">
    <source>
        <dbReference type="Pfam" id="PF03050"/>
    </source>
</evidence>
<proteinExistence type="predicted"/>
<feature type="domain" description="Transposase IS66 central" evidence="2">
    <location>
        <begin position="210"/>
        <end position="497"/>
    </location>
</feature>
<feature type="domain" description="Transposase IS66 C-terminal" evidence="5">
    <location>
        <begin position="504"/>
        <end position="541"/>
    </location>
</feature>
<dbReference type="Pfam" id="PF13005">
    <property type="entry name" value="zf-IS66"/>
    <property type="match status" value="1"/>
</dbReference>
<dbReference type="Pfam" id="PF03050">
    <property type="entry name" value="DDE_Tnp_IS66"/>
    <property type="match status" value="1"/>
</dbReference>
<dbReference type="PANTHER" id="PTHR33678:SF1">
    <property type="entry name" value="BLL1576 PROTEIN"/>
    <property type="match status" value="1"/>
</dbReference>
<name>A0A4R0EHN1_9GAMM</name>
<dbReference type="InterPro" id="IPR052344">
    <property type="entry name" value="Transposase-related"/>
</dbReference>
<organism evidence="6 7">
    <name type="scientific">Acinetobacter terrae</name>
    <dbReference type="NCBI Taxonomy" id="2731247"/>
    <lineage>
        <taxon>Bacteria</taxon>
        <taxon>Pseudomonadati</taxon>
        <taxon>Pseudomonadota</taxon>
        <taxon>Gammaproteobacteria</taxon>
        <taxon>Moraxellales</taxon>
        <taxon>Moraxellaceae</taxon>
        <taxon>Acinetobacter</taxon>
        <taxon>Acinetobacter Taxon 24</taxon>
    </lineage>
</organism>
<comment type="caution">
    <text evidence="6">The sequence shown here is derived from an EMBL/GenBank/DDBJ whole genome shotgun (WGS) entry which is preliminary data.</text>
</comment>
<dbReference type="InterPro" id="IPR024463">
    <property type="entry name" value="Transposase_TnpC_homeodom"/>
</dbReference>